<evidence type="ECO:0008006" key="3">
    <source>
        <dbReference type="Google" id="ProtNLM"/>
    </source>
</evidence>
<evidence type="ECO:0000313" key="1">
    <source>
        <dbReference type="EMBL" id="ACC97706.1"/>
    </source>
</evidence>
<accession>B2KBL9</accession>
<dbReference type="InterPro" id="IPR007838">
    <property type="entry name" value="Cell_div_ZapA-like"/>
</dbReference>
<dbReference type="STRING" id="445932.Emin_0140"/>
<protein>
    <recommendedName>
        <fullName evidence="3">Cell division protein ZapA</fullName>
    </recommendedName>
</protein>
<sequence>MAKRGYEVTVRRIPLEVNIENVEPMEIATLVSMIEERMAKIADKTGTIDTLKLAIMTAMEFAAEVYLKGSNAGAKRQEEERKVDELILKLQNSLSGTLIK</sequence>
<dbReference type="RefSeq" id="WP_012414321.1">
    <property type="nucleotide sequence ID" value="NC_010644.1"/>
</dbReference>
<dbReference type="KEGG" id="emi:Emin_0140"/>
<dbReference type="SUPFAM" id="SSF102829">
    <property type="entry name" value="Cell division protein ZapA-like"/>
    <property type="match status" value="1"/>
</dbReference>
<dbReference type="AlphaFoldDB" id="B2KBL9"/>
<dbReference type="OrthoDB" id="9808604at2"/>
<gene>
    <name evidence="1" type="ordered locus">Emin_0140</name>
</gene>
<evidence type="ECO:0000313" key="2">
    <source>
        <dbReference type="Proteomes" id="UP000001029"/>
    </source>
</evidence>
<dbReference type="Proteomes" id="UP000001029">
    <property type="component" value="Chromosome"/>
</dbReference>
<dbReference type="EMBL" id="CP001055">
    <property type="protein sequence ID" value="ACC97706.1"/>
    <property type="molecule type" value="Genomic_DNA"/>
</dbReference>
<dbReference type="Pfam" id="PF05164">
    <property type="entry name" value="ZapA"/>
    <property type="match status" value="1"/>
</dbReference>
<name>B2KBL9_ELUMP</name>
<organism evidence="1 2">
    <name type="scientific">Elusimicrobium minutum (strain Pei191)</name>
    <dbReference type="NCBI Taxonomy" id="445932"/>
    <lineage>
        <taxon>Bacteria</taxon>
        <taxon>Pseudomonadati</taxon>
        <taxon>Elusimicrobiota</taxon>
        <taxon>Elusimicrobia</taxon>
        <taxon>Elusimicrobiales</taxon>
        <taxon>Elusimicrobiaceae</taxon>
        <taxon>Elusimicrobium</taxon>
    </lineage>
</organism>
<keyword evidence="2" id="KW-1185">Reference proteome</keyword>
<reference evidence="1 2" key="1">
    <citation type="journal article" date="2009" name="Appl. Environ. Microbiol.">
        <title>Genomic analysis of 'Elusimicrobium minutum,' the first cultivated representative of the phylum 'Elusimicrobia' (formerly termite group 1).</title>
        <authorList>
            <person name="Herlemann D.P.R."/>
            <person name="Geissinger O."/>
            <person name="Ikeda-Ohtsubo W."/>
            <person name="Kunin V."/>
            <person name="Sun H."/>
            <person name="Lapidus A."/>
            <person name="Hugenholtz P."/>
            <person name="Brune A."/>
        </authorList>
    </citation>
    <scope>NUCLEOTIDE SEQUENCE [LARGE SCALE GENOMIC DNA]</scope>
    <source>
        <strain evidence="1 2">Pei191</strain>
    </source>
</reference>
<dbReference type="InterPro" id="IPR036192">
    <property type="entry name" value="Cell_div_ZapA-like_sf"/>
</dbReference>
<proteinExistence type="predicted"/>
<dbReference type="HOGENOM" id="CLU_2301398_0_0_0"/>